<dbReference type="GO" id="GO:0005829">
    <property type="term" value="C:cytosol"/>
    <property type="evidence" value="ECO:0007669"/>
    <property type="project" value="TreeGrafter"/>
</dbReference>
<dbReference type="InterPro" id="IPR024747">
    <property type="entry name" value="Pyridox_Oxase-rel"/>
</dbReference>
<dbReference type="GO" id="GO:0070967">
    <property type="term" value="F:coenzyme F420 binding"/>
    <property type="evidence" value="ECO:0007669"/>
    <property type="project" value="TreeGrafter"/>
</dbReference>
<organism evidence="2 3">
    <name type="scientific">Amycolatopsis dendrobii</name>
    <dbReference type="NCBI Taxonomy" id="2760662"/>
    <lineage>
        <taxon>Bacteria</taxon>
        <taxon>Bacillati</taxon>
        <taxon>Actinomycetota</taxon>
        <taxon>Actinomycetes</taxon>
        <taxon>Pseudonocardiales</taxon>
        <taxon>Pseudonocardiaceae</taxon>
        <taxon>Amycolatopsis</taxon>
    </lineage>
</organism>
<dbReference type="InterPro" id="IPR052019">
    <property type="entry name" value="F420H2_bilvrd_red/Heme_oxyg"/>
</dbReference>
<dbReference type="Pfam" id="PF12900">
    <property type="entry name" value="Pyridox_ox_2"/>
    <property type="match status" value="1"/>
</dbReference>
<evidence type="ECO:0000313" key="2">
    <source>
        <dbReference type="EMBL" id="MBB1155748.1"/>
    </source>
</evidence>
<keyword evidence="3" id="KW-1185">Reference proteome</keyword>
<dbReference type="RefSeq" id="WP_182892748.1">
    <property type="nucleotide sequence ID" value="NZ_JACGZW010000007.1"/>
</dbReference>
<sequence>MAVMTVDEREKFLAEKRVGVLSIGRDGAAPLAVPVWYDYEPGGDLLIWMDRGSAKDRAIEAAGRLSLTVQQETQPYKYVTVSGPVVDRSSAPTEEQALAIATRYAPEAEARKFVEGSLTENSVLVRVRTERWLSSDHSK</sequence>
<dbReference type="EMBL" id="JACGZW010000007">
    <property type="protein sequence ID" value="MBB1155748.1"/>
    <property type="molecule type" value="Genomic_DNA"/>
</dbReference>
<dbReference type="GO" id="GO:0016627">
    <property type="term" value="F:oxidoreductase activity, acting on the CH-CH group of donors"/>
    <property type="evidence" value="ECO:0007669"/>
    <property type="project" value="TreeGrafter"/>
</dbReference>
<keyword evidence="1" id="KW-0560">Oxidoreductase</keyword>
<dbReference type="InterPro" id="IPR012349">
    <property type="entry name" value="Split_barrel_FMN-bd"/>
</dbReference>
<proteinExistence type="predicted"/>
<dbReference type="Gene3D" id="2.30.110.10">
    <property type="entry name" value="Electron Transport, Fmn-binding Protein, Chain A"/>
    <property type="match status" value="1"/>
</dbReference>
<reference evidence="2 3" key="1">
    <citation type="submission" date="2020-08" db="EMBL/GenBank/DDBJ databases">
        <title>Amycolatopsis sp. nov. DR6-1 isolated from Dendrobium heterocarpum.</title>
        <authorList>
            <person name="Tedsree N."/>
            <person name="Kuncharoen N."/>
            <person name="Likhitwitayawuid K."/>
            <person name="Tanasupawat S."/>
        </authorList>
    </citation>
    <scope>NUCLEOTIDE SEQUENCE [LARGE SCALE GENOMIC DNA]</scope>
    <source>
        <strain evidence="2 3">DR6-1</strain>
    </source>
</reference>
<name>A0A7W3VYV1_9PSEU</name>
<gene>
    <name evidence="2" type="ORF">H4281_21590</name>
</gene>
<dbReference type="PANTHER" id="PTHR35176">
    <property type="entry name" value="HEME OXYGENASE HI_0854-RELATED"/>
    <property type="match status" value="1"/>
</dbReference>
<dbReference type="AlphaFoldDB" id="A0A7W3VYV1"/>
<evidence type="ECO:0000256" key="1">
    <source>
        <dbReference type="ARBA" id="ARBA00023002"/>
    </source>
</evidence>
<dbReference type="Proteomes" id="UP000526734">
    <property type="component" value="Unassembled WGS sequence"/>
</dbReference>
<dbReference type="SUPFAM" id="SSF50475">
    <property type="entry name" value="FMN-binding split barrel"/>
    <property type="match status" value="1"/>
</dbReference>
<evidence type="ECO:0000313" key="3">
    <source>
        <dbReference type="Proteomes" id="UP000526734"/>
    </source>
</evidence>
<protein>
    <submittedName>
        <fullName evidence="2">Pyridoxamine 5'-phosphate oxidase family protein</fullName>
    </submittedName>
</protein>
<dbReference type="PANTHER" id="PTHR35176:SF6">
    <property type="entry name" value="HEME OXYGENASE HI_0854-RELATED"/>
    <property type="match status" value="1"/>
</dbReference>
<comment type="caution">
    <text evidence="2">The sequence shown here is derived from an EMBL/GenBank/DDBJ whole genome shotgun (WGS) entry which is preliminary data.</text>
</comment>
<accession>A0A7W3VYV1</accession>